<dbReference type="InterPro" id="IPR045847">
    <property type="entry name" value="AIG1-like"/>
</dbReference>
<dbReference type="InterPro" id="IPR036638">
    <property type="entry name" value="HLH_DNA-bd_sf"/>
</dbReference>
<evidence type="ECO:0000256" key="2">
    <source>
        <dbReference type="ARBA" id="ARBA00023125"/>
    </source>
</evidence>
<dbReference type="GO" id="GO:0046983">
    <property type="term" value="F:protein dimerization activity"/>
    <property type="evidence" value="ECO:0007669"/>
    <property type="project" value="InterPro"/>
</dbReference>
<dbReference type="PROSITE" id="PS50888">
    <property type="entry name" value="BHLH"/>
    <property type="match status" value="1"/>
</dbReference>
<keyword evidence="1" id="KW-0805">Transcription regulation</keyword>
<dbReference type="Gene3D" id="4.10.280.10">
    <property type="entry name" value="Helix-loop-helix DNA-binding domain"/>
    <property type="match status" value="1"/>
</dbReference>
<dbReference type="InterPro" id="IPR011598">
    <property type="entry name" value="bHLH_dom"/>
</dbReference>
<evidence type="ECO:0000259" key="5">
    <source>
        <dbReference type="PROSITE" id="PS50888"/>
    </source>
</evidence>
<dbReference type="GO" id="GO:0003700">
    <property type="term" value="F:DNA-binding transcription factor activity"/>
    <property type="evidence" value="ECO:0007669"/>
    <property type="project" value="InterPro"/>
</dbReference>
<dbReference type="Pfam" id="PF00010">
    <property type="entry name" value="HLH"/>
    <property type="match status" value="1"/>
</dbReference>
<dbReference type="SUPFAM" id="SSF47459">
    <property type="entry name" value="HLH, helix-loop-helix DNA-binding domain"/>
    <property type="match status" value="1"/>
</dbReference>
<protein>
    <recommendedName>
        <fullName evidence="5">BHLH domain-containing protein</fullName>
    </recommendedName>
</protein>
<evidence type="ECO:0000313" key="6">
    <source>
        <dbReference type="EMBL" id="RZC46669.1"/>
    </source>
</evidence>
<reference evidence="6 7" key="1">
    <citation type="journal article" date="2018" name="Science">
        <title>The opium poppy genome and morphinan production.</title>
        <authorList>
            <person name="Guo L."/>
            <person name="Winzer T."/>
            <person name="Yang X."/>
            <person name="Li Y."/>
            <person name="Ning Z."/>
            <person name="He Z."/>
            <person name="Teodor R."/>
            <person name="Lu Y."/>
            <person name="Bowser T.A."/>
            <person name="Graham I.A."/>
            <person name="Ye K."/>
        </authorList>
    </citation>
    <scope>NUCLEOTIDE SEQUENCE [LARGE SCALE GENOMIC DNA]</scope>
    <source>
        <strain evidence="7">cv. HN1</strain>
        <tissue evidence="6">Leaves</tissue>
    </source>
</reference>
<dbReference type="STRING" id="3469.A0A4Y7IGW2"/>
<dbReference type="SMART" id="SM00353">
    <property type="entry name" value="HLH"/>
    <property type="match status" value="1"/>
</dbReference>
<dbReference type="Gramene" id="RZC46669">
    <property type="protein sequence ID" value="RZC46669"/>
    <property type="gene ID" value="C5167_039617"/>
</dbReference>
<dbReference type="EMBL" id="CM010715">
    <property type="protein sequence ID" value="RZC46669.1"/>
    <property type="molecule type" value="Genomic_DNA"/>
</dbReference>
<feature type="region of interest" description="Disordered" evidence="4">
    <location>
        <begin position="240"/>
        <end position="260"/>
    </location>
</feature>
<feature type="domain" description="BHLH" evidence="5">
    <location>
        <begin position="71"/>
        <end position="120"/>
    </location>
</feature>
<keyword evidence="7" id="KW-1185">Reference proteome</keyword>
<dbReference type="Proteomes" id="UP000316621">
    <property type="component" value="Chromosome 1"/>
</dbReference>
<dbReference type="OrthoDB" id="71302at2759"/>
<evidence type="ECO:0000256" key="4">
    <source>
        <dbReference type="SAM" id="MobiDB-lite"/>
    </source>
</evidence>
<evidence type="ECO:0000256" key="3">
    <source>
        <dbReference type="ARBA" id="ARBA00023163"/>
    </source>
</evidence>
<sequence>MDTFNLNSGVVYGNNPSLNGFSQNYGFQSNGKGGCSSSSSNSLVLDSERGELVKAPSKLGQKGVTEGKSLAALKNHSEAERRRRERINSHLDTLRTLVPSTDKMDKASVLAEVINHVKDLKRTALEASKGLVIPTDTDEVKVETYDDGMLGRPFSIKATLCCDDRPEILPNLREALEACKLETVKVEISTLGGRMKNVFVMASSRPDDSAEVRHLLVSSVHKALRSVLDKIPTTSEFAPRTMLPHKKQRMSPFHSSTSSS</sequence>
<dbReference type="PANTHER" id="PTHR45844:SF9">
    <property type="entry name" value="OS09G0463900 PROTEIN"/>
    <property type="match status" value="1"/>
</dbReference>
<proteinExistence type="predicted"/>
<accession>A0A4Y7IGW2</accession>
<dbReference type="PANTHER" id="PTHR45844">
    <property type="entry name" value="TRANSCRIPTION FACTOR BHLH30"/>
    <property type="match status" value="1"/>
</dbReference>
<gene>
    <name evidence="6" type="ORF">C5167_039617</name>
</gene>
<dbReference type="GO" id="GO:0003677">
    <property type="term" value="F:DNA binding"/>
    <property type="evidence" value="ECO:0007669"/>
    <property type="project" value="UniProtKB-KW"/>
</dbReference>
<dbReference type="OMA" id="NASKMMT"/>
<dbReference type="AlphaFoldDB" id="A0A4Y7IGW2"/>
<name>A0A4Y7IGW2_PAPSO</name>
<evidence type="ECO:0000256" key="1">
    <source>
        <dbReference type="ARBA" id="ARBA00023015"/>
    </source>
</evidence>
<keyword evidence="3" id="KW-0804">Transcription</keyword>
<organism evidence="6 7">
    <name type="scientific">Papaver somniferum</name>
    <name type="common">Opium poppy</name>
    <dbReference type="NCBI Taxonomy" id="3469"/>
    <lineage>
        <taxon>Eukaryota</taxon>
        <taxon>Viridiplantae</taxon>
        <taxon>Streptophyta</taxon>
        <taxon>Embryophyta</taxon>
        <taxon>Tracheophyta</taxon>
        <taxon>Spermatophyta</taxon>
        <taxon>Magnoliopsida</taxon>
        <taxon>Ranunculales</taxon>
        <taxon>Papaveraceae</taxon>
        <taxon>Papaveroideae</taxon>
        <taxon>Papaver</taxon>
    </lineage>
</organism>
<keyword evidence="2" id="KW-0238">DNA-binding</keyword>
<evidence type="ECO:0000313" key="7">
    <source>
        <dbReference type="Proteomes" id="UP000316621"/>
    </source>
</evidence>